<evidence type="ECO:0000259" key="1">
    <source>
        <dbReference type="Pfam" id="PF04909"/>
    </source>
</evidence>
<dbReference type="InterPro" id="IPR006680">
    <property type="entry name" value="Amidohydro-rel"/>
</dbReference>
<keyword evidence="2" id="KW-0378">Hydrolase</keyword>
<accession>A0A8H6KCN1</accession>
<keyword evidence="3" id="KW-1185">Reference proteome</keyword>
<organism evidence="2 3">
    <name type="scientific">Colletotrichum plurivorum</name>
    <dbReference type="NCBI Taxonomy" id="2175906"/>
    <lineage>
        <taxon>Eukaryota</taxon>
        <taxon>Fungi</taxon>
        <taxon>Dikarya</taxon>
        <taxon>Ascomycota</taxon>
        <taxon>Pezizomycotina</taxon>
        <taxon>Sordariomycetes</taxon>
        <taxon>Hypocreomycetidae</taxon>
        <taxon>Glomerellales</taxon>
        <taxon>Glomerellaceae</taxon>
        <taxon>Colletotrichum</taxon>
        <taxon>Colletotrichum orchidearum species complex</taxon>
    </lineage>
</organism>
<dbReference type="Pfam" id="PF04909">
    <property type="entry name" value="Amidohydro_2"/>
    <property type="match status" value="1"/>
</dbReference>
<sequence length="313" mass="34513">MSKAKLPPGAWDSHVHVIDQVSILPRPGIRQNIPVSQASQDNFPFSPNRPFTPKKSDVKDLTRFESGLGISHAVIVAASIYGTDNRSIIHALDAMGGKGRGVACIDPATVTEAELDELQRAGVVGVRLNLWSFGATPNKESLRAALQGYADRIRGRGWVLQVFGTMNQYPDILSLTPDLGVDVVIDHLGFPDPLNPTLDPAGRKAILRALKDGRTWIKLSGTYRFPTTPGLEEYVKEVLETAPDRVVWASDWPHVGGPPKNPGGDRLVHQDFLTVDIPSFADQCLAWCGGDEELVRKIWVDNPRRLWKYDEKD</sequence>
<name>A0A8H6KCN1_9PEZI</name>
<evidence type="ECO:0000313" key="2">
    <source>
        <dbReference type="EMBL" id="KAF6828982.1"/>
    </source>
</evidence>
<evidence type="ECO:0000313" key="3">
    <source>
        <dbReference type="Proteomes" id="UP000654918"/>
    </source>
</evidence>
<dbReference type="GO" id="GO:0016787">
    <property type="term" value="F:hydrolase activity"/>
    <property type="evidence" value="ECO:0007669"/>
    <property type="project" value="UniProtKB-KW"/>
</dbReference>
<dbReference type="InterPro" id="IPR032466">
    <property type="entry name" value="Metal_Hydrolase"/>
</dbReference>
<dbReference type="EMBL" id="WIGO01000114">
    <property type="protein sequence ID" value="KAF6828982.1"/>
    <property type="molecule type" value="Genomic_DNA"/>
</dbReference>
<dbReference type="PANTHER" id="PTHR35563">
    <property type="entry name" value="BARREL METAL-DEPENDENT HYDROLASE, PUTATIVE (AFU_ORTHOLOGUE AFUA_1G16240)-RELATED"/>
    <property type="match status" value="1"/>
</dbReference>
<feature type="domain" description="Amidohydrolase-related" evidence="1">
    <location>
        <begin position="12"/>
        <end position="308"/>
    </location>
</feature>
<gene>
    <name evidence="2" type="ORF">CPLU01_08212</name>
</gene>
<dbReference type="SUPFAM" id="SSF51556">
    <property type="entry name" value="Metallo-dependent hydrolases"/>
    <property type="match status" value="1"/>
</dbReference>
<dbReference type="InterPro" id="IPR052358">
    <property type="entry name" value="Aro_Compnd_Degr_Hydrolases"/>
</dbReference>
<protein>
    <submittedName>
        <fullName evidence="2">Tim barrel metal-dependent hydrolase</fullName>
    </submittedName>
</protein>
<dbReference type="Gene3D" id="3.20.20.140">
    <property type="entry name" value="Metal-dependent hydrolases"/>
    <property type="match status" value="1"/>
</dbReference>
<dbReference type="Proteomes" id="UP000654918">
    <property type="component" value="Unassembled WGS sequence"/>
</dbReference>
<dbReference type="AlphaFoldDB" id="A0A8H6KCN1"/>
<comment type="caution">
    <text evidence="2">The sequence shown here is derived from an EMBL/GenBank/DDBJ whole genome shotgun (WGS) entry which is preliminary data.</text>
</comment>
<proteinExistence type="predicted"/>
<reference evidence="2" key="1">
    <citation type="journal article" date="2020" name="Phytopathology">
        <title>Genome Sequence Resources of Colletotrichum truncatum, C. plurivorum, C. musicola, and C. sojae: Four Species Pathogenic to Soybean (Glycine max).</title>
        <authorList>
            <person name="Rogerio F."/>
            <person name="Boufleur T.R."/>
            <person name="Ciampi-Guillardi M."/>
            <person name="Sukno S.A."/>
            <person name="Thon M.R."/>
            <person name="Massola Junior N.S."/>
            <person name="Baroncelli R."/>
        </authorList>
    </citation>
    <scope>NUCLEOTIDE SEQUENCE</scope>
    <source>
        <strain evidence="2">LFN00145</strain>
    </source>
</reference>
<dbReference type="PANTHER" id="PTHR35563:SF2">
    <property type="entry name" value="BARREL METAL-DEPENDENT HYDROLASE, PUTATIVE (AFU_ORTHOLOGUE AFUA_1G16240)-RELATED"/>
    <property type="match status" value="1"/>
</dbReference>